<name>A0A938YAH2_9ACTN</name>
<dbReference type="Proteomes" id="UP000663792">
    <property type="component" value="Unassembled WGS sequence"/>
</dbReference>
<comment type="caution">
    <text evidence="3">The sequence shown here is derived from an EMBL/GenBank/DDBJ whole genome shotgun (WGS) entry which is preliminary data.</text>
</comment>
<gene>
    <name evidence="3" type="ORF">JL106_16800</name>
</gene>
<keyword evidence="4" id="KW-1185">Reference proteome</keyword>
<accession>A0A938YAH2</accession>
<keyword evidence="2" id="KW-1133">Transmembrane helix</keyword>
<feature type="transmembrane region" description="Helical" evidence="2">
    <location>
        <begin position="45"/>
        <end position="68"/>
    </location>
</feature>
<reference evidence="3" key="1">
    <citation type="submission" date="2021-01" db="EMBL/GenBank/DDBJ databases">
        <title>YIM 132084 draft genome.</title>
        <authorList>
            <person name="An D."/>
        </authorList>
    </citation>
    <scope>NUCLEOTIDE SEQUENCE</scope>
    <source>
        <strain evidence="3">YIM 132084</strain>
    </source>
</reference>
<evidence type="ECO:0000313" key="4">
    <source>
        <dbReference type="Proteomes" id="UP000663792"/>
    </source>
</evidence>
<protein>
    <submittedName>
        <fullName evidence="3">Uncharacterized protein</fullName>
    </submittedName>
</protein>
<evidence type="ECO:0000256" key="2">
    <source>
        <dbReference type="SAM" id="Phobius"/>
    </source>
</evidence>
<dbReference type="EMBL" id="JAERWK010000021">
    <property type="protein sequence ID" value="MBM9468946.1"/>
    <property type="molecule type" value="Genomic_DNA"/>
</dbReference>
<proteinExistence type="predicted"/>
<organism evidence="3 4">
    <name type="scientific">Nakamurella leprariae</name>
    <dbReference type="NCBI Taxonomy" id="2803911"/>
    <lineage>
        <taxon>Bacteria</taxon>
        <taxon>Bacillati</taxon>
        <taxon>Actinomycetota</taxon>
        <taxon>Actinomycetes</taxon>
        <taxon>Nakamurellales</taxon>
        <taxon>Nakamurellaceae</taxon>
        <taxon>Nakamurella</taxon>
    </lineage>
</organism>
<keyword evidence="2" id="KW-0812">Transmembrane</keyword>
<sequence>MDRPMSRRPWWTTGATAADARRSLILPALGVVTFAAIVLMGDRSWIAIAFLALAAAFLLAAMATVRLYRRRPELQRPGAPAPTRHAALQRAVRPERRQRDEGP</sequence>
<dbReference type="AlphaFoldDB" id="A0A938YAH2"/>
<evidence type="ECO:0000313" key="3">
    <source>
        <dbReference type="EMBL" id="MBM9468946.1"/>
    </source>
</evidence>
<keyword evidence="2" id="KW-0472">Membrane</keyword>
<dbReference type="RefSeq" id="WP_205261901.1">
    <property type="nucleotide sequence ID" value="NZ_JAERWK010000021.1"/>
</dbReference>
<feature type="compositionally biased region" description="Basic and acidic residues" evidence="1">
    <location>
        <begin position="92"/>
        <end position="103"/>
    </location>
</feature>
<evidence type="ECO:0000256" key="1">
    <source>
        <dbReference type="SAM" id="MobiDB-lite"/>
    </source>
</evidence>
<feature type="transmembrane region" description="Helical" evidence="2">
    <location>
        <begin position="20"/>
        <end position="39"/>
    </location>
</feature>
<feature type="region of interest" description="Disordered" evidence="1">
    <location>
        <begin position="74"/>
        <end position="103"/>
    </location>
</feature>